<sequence length="321" mass="33395">MRTKQTIAALLSGCAALLLAGCAGGGEVASVGSADAPAVAAEQAPVRQTRAPAGGDGQARDEAGRAGGEAGRDPASGVEVTRQDREVIYTGRMTVRVKDVAVAAQQAKDIVTGAGGHLAKEETRSSEHANASAELEFKIPPARYPDVLTRLGGDLGERLSLNQQTEDVTLMVADVESRVKSAERSLESLRTLLTKADTIGQVLDVEREIAAREANLESLQAQRKSLAEQTAMATLTLRLAGPAAAVTTPSDEPAGFFGGLRAGWESLVTFLMVLVTALGAALPWLVMITPPVVLAAVLLRRRRRRTAPPASGPPAPDPSTA</sequence>
<evidence type="ECO:0000256" key="3">
    <source>
        <dbReference type="SAM" id="Phobius"/>
    </source>
</evidence>
<feature type="signal peptide" evidence="4">
    <location>
        <begin position="1"/>
        <end position="25"/>
    </location>
</feature>
<evidence type="ECO:0000256" key="1">
    <source>
        <dbReference type="SAM" id="Coils"/>
    </source>
</evidence>
<evidence type="ECO:0000259" key="5">
    <source>
        <dbReference type="Pfam" id="PF14257"/>
    </source>
</evidence>
<dbReference type="InterPro" id="IPR025645">
    <property type="entry name" value="DUF4349"/>
</dbReference>
<protein>
    <submittedName>
        <fullName evidence="6">DUF4349 domain-containing protein</fullName>
    </submittedName>
</protein>
<accession>A0ABT4SAK9</accession>
<feature type="region of interest" description="Disordered" evidence="2">
    <location>
        <begin position="42"/>
        <end position="81"/>
    </location>
</feature>
<name>A0ABT4SAK9_9ACTN</name>
<dbReference type="Pfam" id="PF14257">
    <property type="entry name" value="DUF4349"/>
    <property type="match status" value="1"/>
</dbReference>
<dbReference type="PROSITE" id="PS51257">
    <property type="entry name" value="PROKAR_LIPOPROTEIN"/>
    <property type="match status" value="1"/>
</dbReference>
<evidence type="ECO:0000313" key="6">
    <source>
        <dbReference type="EMBL" id="MDA0634244.1"/>
    </source>
</evidence>
<comment type="caution">
    <text evidence="6">The sequence shown here is derived from an EMBL/GenBank/DDBJ whole genome shotgun (WGS) entry which is preliminary data.</text>
</comment>
<keyword evidence="3" id="KW-1133">Transmembrane helix</keyword>
<keyword evidence="4" id="KW-0732">Signal</keyword>
<proteinExistence type="predicted"/>
<evidence type="ECO:0000313" key="7">
    <source>
        <dbReference type="Proteomes" id="UP001144036"/>
    </source>
</evidence>
<dbReference type="EMBL" id="JAPNNL010000038">
    <property type="protein sequence ID" value="MDA0634244.1"/>
    <property type="molecule type" value="Genomic_DNA"/>
</dbReference>
<gene>
    <name evidence="6" type="ORF">OUY22_12540</name>
</gene>
<feature type="transmembrane region" description="Helical" evidence="3">
    <location>
        <begin position="270"/>
        <end position="299"/>
    </location>
</feature>
<evidence type="ECO:0000256" key="2">
    <source>
        <dbReference type="SAM" id="MobiDB-lite"/>
    </source>
</evidence>
<reference evidence="6" key="1">
    <citation type="submission" date="2022-11" db="EMBL/GenBank/DDBJ databases">
        <title>Nonomuraea corallina sp. nov., a new species of the genus Nonomuraea isolated from sea side sediment in Thai sea.</title>
        <authorList>
            <person name="Ngamcharungchit C."/>
            <person name="Matsumoto A."/>
            <person name="Suriyachadkun C."/>
            <person name="Panbangred W."/>
            <person name="Inahashi Y."/>
            <person name="Intra B."/>
        </authorList>
    </citation>
    <scope>NUCLEOTIDE SEQUENCE</scope>
    <source>
        <strain evidence="6">MCN248</strain>
    </source>
</reference>
<evidence type="ECO:0000256" key="4">
    <source>
        <dbReference type="SAM" id="SignalP"/>
    </source>
</evidence>
<feature type="domain" description="DUF4349" evidence="5">
    <location>
        <begin position="85"/>
        <end position="294"/>
    </location>
</feature>
<dbReference type="RefSeq" id="WP_270155051.1">
    <property type="nucleotide sequence ID" value="NZ_JAPNNL010000038.1"/>
</dbReference>
<feature type="chain" id="PRO_5045683428" evidence="4">
    <location>
        <begin position="26"/>
        <end position="321"/>
    </location>
</feature>
<feature type="coiled-coil region" evidence="1">
    <location>
        <begin position="172"/>
        <end position="229"/>
    </location>
</feature>
<dbReference type="Proteomes" id="UP001144036">
    <property type="component" value="Unassembled WGS sequence"/>
</dbReference>
<keyword evidence="3" id="KW-0812">Transmembrane</keyword>
<keyword evidence="3" id="KW-0472">Membrane</keyword>
<organism evidence="6 7">
    <name type="scientific">Nonomuraea corallina</name>
    <dbReference type="NCBI Taxonomy" id="2989783"/>
    <lineage>
        <taxon>Bacteria</taxon>
        <taxon>Bacillati</taxon>
        <taxon>Actinomycetota</taxon>
        <taxon>Actinomycetes</taxon>
        <taxon>Streptosporangiales</taxon>
        <taxon>Streptosporangiaceae</taxon>
        <taxon>Nonomuraea</taxon>
    </lineage>
</organism>
<keyword evidence="7" id="KW-1185">Reference proteome</keyword>
<keyword evidence="1" id="KW-0175">Coiled coil</keyword>